<name>A0A3B0CA11_9FLAO</name>
<dbReference type="Proteomes" id="UP000276603">
    <property type="component" value="Unassembled WGS sequence"/>
</dbReference>
<dbReference type="AlphaFoldDB" id="A0A3B0CA11"/>
<reference evidence="2 3" key="1">
    <citation type="submission" date="2018-10" db="EMBL/GenBank/DDBJ databases">
        <title>Ulvibacterium marinum gen. nov., sp. nov., a novel marine bacterium of the family Flavobacteriaceae, isolated from a culture of the green alga Ulva prolifera.</title>
        <authorList>
            <person name="Zhang Z."/>
        </authorList>
    </citation>
    <scope>NUCLEOTIDE SEQUENCE [LARGE SCALE GENOMIC DNA]</scope>
    <source>
        <strain evidence="2 3">CCMM003</strain>
    </source>
</reference>
<accession>A0A3B0CA11</accession>
<proteinExistence type="predicted"/>
<evidence type="ECO:0000313" key="3">
    <source>
        <dbReference type="Proteomes" id="UP000276603"/>
    </source>
</evidence>
<sequence length="305" mass="35049">MTQTDLNDYKYIIIPKKFDAFKRVNQYQTSTFIKHLFIKNGFEAVYEDEMPIELQEDRCLGLLVGLQDDSSMFSTKVALALKDCRSQEVFTTIQGKSRLKEYTASYNEAIKGAFTSLDNLDYRYSGASTKSEPVTVSFKNDVKILEENTKTTSELNANQDPMVQQKATLEEQSYKDLRPVESNITKKIESGQETIQQVATKEEQSYESRQPVSSNISKADMNSTKRTSDINEAKDIWYAQELTNGYQLVDSTPKIRMKLFESSVQGVYHAKMDNKNGMVYTKNGKWFFEYYQGGNLMTKELNIKF</sequence>
<feature type="region of interest" description="Disordered" evidence="1">
    <location>
        <begin position="201"/>
        <end position="225"/>
    </location>
</feature>
<protein>
    <submittedName>
        <fullName evidence="2">Uncharacterized protein</fullName>
    </submittedName>
</protein>
<feature type="compositionally biased region" description="Polar residues" evidence="1">
    <location>
        <begin position="207"/>
        <end position="225"/>
    </location>
</feature>
<dbReference type="EMBL" id="RBCJ01000003">
    <property type="protein sequence ID" value="RKN79616.1"/>
    <property type="molecule type" value="Genomic_DNA"/>
</dbReference>
<evidence type="ECO:0000256" key="1">
    <source>
        <dbReference type="SAM" id="MobiDB-lite"/>
    </source>
</evidence>
<evidence type="ECO:0000313" key="2">
    <source>
        <dbReference type="EMBL" id="RKN79616.1"/>
    </source>
</evidence>
<gene>
    <name evidence="2" type="ORF">D7Z94_15075</name>
</gene>
<comment type="caution">
    <text evidence="2">The sequence shown here is derived from an EMBL/GenBank/DDBJ whole genome shotgun (WGS) entry which is preliminary data.</text>
</comment>
<keyword evidence="3" id="KW-1185">Reference proteome</keyword>
<organism evidence="2 3">
    <name type="scientific">Ulvibacterium marinum</name>
    <dbReference type="NCBI Taxonomy" id="2419782"/>
    <lineage>
        <taxon>Bacteria</taxon>
        <taxon>Pseudomonadati</taxon>
        <taxon>Bacteroidota</taxon>
        <taxon>Flavobacteriia</taxon>
        <taxon>Flavobacteriales</taxon>
        <taxon>Flavobacteriaceae</taxon>
        <taxon>Ulvibacterium</taxon>
    </lineage>
</organism>